<dbReference type="EMBL" id="CM037161">
    <property type="protein sequence ID" value="KAH7855332.1"/>
    <property type="molecule type" value="Genomic_DNA"/>
</dbReference>
<accession>A0ACB7YPJ4</accession>
<dbReference type="Proteomes" id="UP000828048">
    <property type="component" value="Chromosome 11"/>
</dbReference>
<gene>
    <name evidence="1" type="ORF">Vadar_023799</name>
</gene>
<comment type="caution">
    <text evidence="1">The sequence shown here is derived from an EMBL/GenBank/DDBJ whole genome shotgun (WGS) entry which is preliminary data.</text>
</comment>
<reference evidence="1 2" key="1">
    <citation type="journal article" date="2021" name="Hortic Res">
        <title>High-quality reference genome and annotation aids understanding of berry development for evergreen blueberry (Vaccinium darrowii).</title>
        <authorList>
            <person name="Yu J."/>
            <person name="Hulse-Kemp A.M."/>
            <person name="Babiker E."/>
            <person name="Staton M."/>
        </authorList>
    </citation>
    <scope>NUCLEOTIDE SEQUENCE [LARGE SCALE GENOMIC DNA]</scope>
    <source>
        <strain evidence="2">cv. NJ 8807/NJ 8810</strain>
        <tissue evidence="1">Young leaf</tissue>
    </source>
</reference>
<evidence type="ECO:0000313" key="2">
    <source>
        <dbReference type="Proteomes" id="UP000828048"/>
    </source>
</evidence>
<protein>
    <submittedName>
        <fullName evidence="1">Uncharacterized protein</fullName>
    </submittedName>
</protein>
<evidence type="ECO:0000313" key="1">
    <source>
        <dbReference type="EMBL" id="KAH7855332.1"/>
    </source>
</evidence>
<name>A0ACB7YPJ4_9ERIC</name>
<proteinExistence type="predicted"/>
<sequence length="253" mass="28100">MVACTFDHRVADGYSSYMFLVSWAETARLIPLSLRPSFRRSLLNPRRPGLYSSSLNHLYIPISTLPPAPEPQHCSADDIISHIYYISTDQLIRLQLLASAGGAHKTKFEAFCAFLWKLVATGVTEEGQFCKLGIVVDGRMRLSQGEIDKSKIFSSYFESALTKDHFLDLVDLVEARRPEPLLARICAGWEDGSNGPALVVSSGQRFMLSEVEFGWGKPVFGSYRFLWGGKAGYVISMLSPLGNVMVRKKIAGN</sequence>
<keyword evidence="2" id="KW-1185">Reference proteome</keyword>
<organism evidence="1 2">
    <name type="scientific">Vaccinium darrowii</name>
    <dbReference type="NCBI Taxonomy" id="229202"/>
    <lineage>
        <taxon>Eukaryota</taxon>
        <taxon>Viridiplantae</taxon>
        <taxon>Streptophyta</taxon>
        <taxon>Embryophyta</taxon>
        <taxon>Tracheophyta</taxon>
        <taxon>Spermatophyta</taxon>
        <taxon>Magnoliopsida</taxon>
        <taxon>eudicotyledons</taxon>
        <taxon>Gunneridae</taxon>
        <taxon>Pentapetalae</taxon>
        <taxon>asterids</taxon>
        <taxon>Ericales</taxon>
        <taxon>Ericaceae</taxon>
        <taxon>Vaccinioideae</taxon>
        <taxon>Vaccinieae</taxon>
        <taxon>Vaccinium</taxon>
    </lineage>
</organism>